<evidence type="ECO:0008006" key="4">
    <source>
        <dbReference type="Google" id="ProtNLM"/>
    </source>
</evidence>
<dbReference type="EMBL" id="CP011213">
    <property type="protein sequence ID" value="AKM82537.1"/>
    <property type="molecule type" value="Genomic_DNA"/>
</dbReference>
<feature type="transmembrane region" description="Helical" evidence="1">
    <location>
        <begin position="91"/>
        <end position="115"/>
    </location>
</feature>
<sequence length="129" mass="14538">MGDESMSGYSPEQKERNFAAFVYLTALFPGDLAWGAYAVFGYLQGSKQLPKFVEFHLNQSKKFLLWSWPILVLILLPIALMMIIPTLSNNLLYVGTALAGVWLVVIFSVTIKAIVEARAGRWTKLWPNK</sequence>
<keyword evidence="1" id="KW-0472">Membrane</keyword>
<evidence type="ECO:0000313" key="3">
    <source>
        <dbReference type="Proteomes" id="UP000035648"/>
    </source>
</evidence>
<gene>
    <name evidence="2" type="ORF">UT28_C0001G0755</name>
</gene>
<reference evidence="2 3" key="1">
    <citation type="journal article" date="2015" name="Nature">
        <title>rRNA introns, odd ribosomes, and small enigmatic genomes across a large radiation of phyla.</title>
        <authorList>
            <person name="Brown C.T."/>
            <person name="Hug L.A."/>
            <person name="Thomas B.C."/>
            <person name="Sharon I."/>
            <person name="Castelle C.J."/>
            <person name="Singh A."/>
            <person name="Wilkins M.J."/>
            <person name="Williams K.H."/>
            <person name="Banfield J.F."/>
        </authorList>
    </citation>
    <scope>NUCLEOTIDE SEQUENCE [LARGE SCALE GENOMIC DNA]</scope>
</reference>
<dbReference type="Proteomes" id="UP000035648">
    <property type="component" value="Chromosome"/>
</dbReference>
<evidence type="ECO:0000313" key="2">
    <source>
        <dbReference type="EMBL" id="AKM82537.1"/>
    </source>
</evidence>
<name>A0A0G4B697_9BACT</name>
<keyword evidence="1" id="KW-0812">Transmembrane</keyword>
<organism evidence="2 3">
    <name type="scientific">Berkelbacteria bacterium GW2011_GWE1_39_12</name>
    <dbReference type="NCBI Taxonomy" id="1618337"/>
    <lineage>
        <taxon>Bacteria</taxon>
        <taxon>Candidatus Berkelbacteria</taxon>
    </lineage>
</organism>
<dbReference type="KEGG" id="bbgw:UT28_C0001G0755"/>
<evidence type="ECO:0000256" key="1">
    <source>
        <dbReference type="SAM" id="Phobius"/>
    </source>
</evidence>
<keyword evidence="1" id="KW-1133">Transmembrane helix</keyword>
<accession>A0A0G4B697</accession>
<protein>
    <recommendedName>
        <fullName evidence="4">DUF4870 domain-containing protein</fullName>
    </recommendedName>
</protein>
<feature type="transmembrane region" description="Helical" evidence="1">
    <location>
        <begin position="20"/>
        <end position="43"/>
    </location>
</feature>
<proteinExistence type="predicted"/>
<feature type="transmembrane region" description="Helical" evidence="1">
    <location>
        <begin position="63"/>
        <end position="85"/>
    </location>
</feature>
<dbReference type="AlphaFoldDB" id="A0A0G4B697"/>